<dbReference type="AlphaFoldDB" id="A0A564Z0X1"/>
<dbReference type="Proteomes" id="UP000321570">
    <property type="component" value="Unassembled WGS sequence"/>
</dbReference>
<reference evidence="1 2" key="1">
    <citation type="submission" date="2019-07" db="EMBL/GenBank/DDBJ databases">
        <authorList>
            <person name="Jastrzebski P J."/>
            <person name="Paukszto L."/>
            <person name="Jastrzebski P J."/>
        </authorList>
    </citation>
    <scope>NUCLEOTIDE SEQUENCE [LARGE SCALE GENOMIC DNA]</scope>
    <source>
        <strain evidence="1 2">WMS-il1</strain>
    </source>
</reference>
<organism evidence="1 2">
    <name type="scientific">Hymenolepis diminuta</name>
    <name type="common">Rat tapeworm</name>
    <dbReference type="NCBI Taxonomy" id="6216"/>
    <lineage>
        <taxon>Eukaryota</taxon>
        <taxon>Metazoa</taxon>
        <taxon>Spiralia</taxon>
        <taxon>Lophotrochozoa</taxon>
        <taxon>Platyhelminthes</taxon>
        <taxon>Cestoda</taxon>
        <taxon>Eucestoda</taxon>
        <taxon>Cyclophyllidea</taxon>
        <taxon>Hymenolepididae</taxon>
        <taxon>Hymenolepis</taxon>
    </lineage>
</organism>
<name>A0A564Z0X1_HYMDI</name>
<proteinExistence type="predicted"/>
<evidence type="ECO:0000313" key="1">
    <source>
        <dbReference type="EMBL" id="VUZ53080.1"/>
    </source>
</evidence>
<accession>A0A564Z0X1</accession>
<gene>
    <name evidence="1" type="ORF">WMSIL1_LOCUS11474</name>
</gene>
<protein>
    <submittedName>
        <fullName evidence="1">Uncharacterized protein</fullName>
    </submittedName>
</protein>
<evidence type="ECO:0000313" key="2">
    <source>
        <dbReference type="Proteomes" id="UP000321570"/>
    </source>
</evidence>
<keyword evidence="2" id="KW-1185">Reference proteome</keyword>
<sequence>MKGNSKRKRIGGKLTGSFDPLHAVCSTYKDRSFNESVMICKPSCNSILPLRSP</sequence>
<dbReference type="EMBL" id="CABIJS010000544">
    <property type="protein sequence ID" value="VUZ53080.1"/>
    <property type="molecule type" value="Genomic_DNA"/>
</dbReference>